<sequence length="119" mass="14381">MTRIPEDDRSILEQSLFLPMALTVFQRDLSIIEKAPFKLKQPYIRCIEESMNHIQRDLGILKHEMKKKKMKAQQLTRDETFTSFLFVYKGYEEHHNYFNPRIRNNVQSIMEKYLLQTRA</sequence>
<dbReference type="EMBL" id="JAAIWM010000001">
    <property type="protein sequence ID" value="NEY70702.1"/>
    <property type="molecule type" value="Genomic_DNA"/>
</dbReference>
<comment type="caution">
    <text evidence="1">The sequence shown here is derived from an EMBL/GenBank/DDBJ whole genome shotgun (WGS) entry which is preliminary data.</text>
</comment>
<dbReference type="Pfam" id="PF26325">
    <property type="entry name" value="YhjD"/>
    <property type="match status" value="1"/>
</dbReference>
<dbReference type="InterPro" id="IPR058600">
    <property type="entry name" value="YhjD-like"/>
</dbReference>
<evidence type="ECO:0000313" key="2">
    <source>
        <dbReference type="Proteomes" id="UP000481043"/>
    </source>
</evidence>
<name>A0A6M0Q3D7_9BACI</name>
<keyword evidence="2" id="KW-1185">Reference proteome</keyword>
<dbReference type="AlphaFoldDB" id="A0A6M0Q3D7"/>
<dbReference type="Proteomes" id="UP000481043">
    <property type="component" value="Unassembled WGS sequence"/>
</dbReference>
<dbReference type="RefSeq" id="WP_163177557.1">
    <property type="nucleotide sequence ID" value="NZ_JAAIWM010000001.1"/>
</dbReference>
<proteinExistence type="predicted"/>
<protein>
    <recommendedName>
        <fullName evidence="3">YhjD</fullName>
    </recommendedName>
</protein>
<evidence type="ECO:0000313" key="1">
    <source>
        <dbReference type="EMBL" id="NEY70702.1"/>
    </source>
</evidence>
<organism evidence="1 2">
    <name type="scientific">Bacillus mesophilus</name>
    <dbReference type="NCBI Taxonomy" id="1808955"/>
    <lineage>
        <taxon>Bacteria</taxon>
        <taxon>Bacillati</taxon>
        <taxon>Bacillota</taxon>
        <taxon>Bacilli</taxon>
        <taxon>Bacillales</taxon>
        <taxon>Bacillaceae</taxon>
        <taxon>Bacillus</taxon>
    </lineage>
</organism>
<gene>
    <name evidence="1" type="ORF">G4D63_03005</name>
</gene>
<accession>A0A6M0Q3D7</accession>
<evidence type="ECO:0008006" key="3">
    <source>
        <dbReference type="Google" id="ProtNLM"/>
    </source>
</evidence>
<reference evidence="1 2" key="1">
    <citation type="submission" date="2020-02" db="EMBL/GenBank/DDBJ databases">
        <title>Bacillus aquiflavi sp. nov., isolated from yellow water of strong flavor Chinese baijiu in Yibin region of China.</title>
        <authorList>
            <person name="Xie J."/>
        </authorList>
    </citation>
    <scope>NUCLEOTIDE SEQUENCE [LARGE SCALE GENOMIC DNA]</scope>
    <source>
        <strain evidence="1 2">SA4</strain>
    </source>
</reference>